<dbReference type="RefSeq" id="WP_243395039.1">
    <property type="nucleotide sequence ID" value="NZ_PVUF01000011.1"/>
</dbReference>
<dbReference type="NCBIfam" id="TIGR03349">
    <property type="entry name" value="IV_VI_DotU"/>
    <property type="match status" value="1"/>
</dbReference>
<feature type="domain" description="OmpA-like" evidence="4">
    <location>
        <begin position="436"/>
        <end position="559"/>
    </location>
</feature>
<dbReference type="InterPro" id="IPR038522">
    <property type="entry name" value="T4/T6SS_DotU_sf"/>
</dbReference>
<protein>
    <submittedName>
        <fullName evidence="5">Type VI secretion system protein ImpK</fullName>
    </submittedName>
</protein>
<reference evidence="5 6" key="1">
    <citation type="submission" date="2018-03" db="EMBL/GenBank/DDBJ databases">
        <title>Genomic Encyclopedia of Archaeal and Bacterial Type Strains, Phase II (KMG-II): from individual species to whole genera.</title>
        <authorList>
            <person name="Goeker M."/>
        </authorList>
    </citation>
    <scope>NUCLEOTIDE SEQUENCE [LARGE SCALE GENOMIC DNA]</scope>
    <source>
        <strain evidence="5 6">DSM 25328</strain>
    </source>
</reference>
<name>A0A2T1AC30_TRISK</name>
<organism evidence="5 6">
    <name type="scientific">Tritonibacter scottomollicae</name>
    <name type="common">Epibacterium scottomollicae</name>
    <dbReference type="NCBI Taxonomy" id="483013"/>
    <lineage>
        <taxon>Bacteria</taxon>
        <taxon>Pseudomonadati</taxon>
        <taxon>Pseudomonadota</taxon>
        <taxon>Alphaproteobacteria</taxon>
        <taxon>Rhodobacterales</taxon>
        <taxon>Paracoccaceae</taxon>
        <taxon>Tritonibacter</taxon>
    </lineage>
</organism>
<evidence type="ECO:0000256" key="1">
    <source>
        <dbReference type="PROSITE-ProRule" id="PRU00473"/>
    </source>
</evidence>
<feature type="region of interest" description="Disordered" evidence="2">
    <location>
        <begin position="1"/>
        <end position="146"/>
    </location>
</feature>
<dbReference type="PANTHER" id="PTHR30329:SF19">
    <property type="entry name" value="OUTER MEMBRANE PROTEIN, OMPA FAMILY"/>
    <property type="match status" value="1"/>
</dbReference>
<dbReference type="GO" id="GO:0016020">
    <property type="term" value="C:membrane"/>
    <property type="evidence" value="ECO:0007669"/>
    <property type="project" value="UniProtKB-UniRule"/>
</dbReference>
<dbReference type="SUPFAM" id="SSF103088">
    <property type="entry name" value="OmpA-like"/>
    <property type="match status" value="1"/>
</dbReference>
<dbReference type="NCBIfam" id="NF038228">
    <property type="entry name" value="IcmH_DotU_IVB"/>
    <property type="match status" value="1"/>
</dbReference>
<keyword evidence="3" id="KW-1133">Transmembrane helix</keyword>
<dbReference type="PRINTS" id="PR01023">
    <property type="entry name" value="NAFLGMOTY"/>
</dbReference>
<dbReference type="Gene3D" id="1.25.40.590">
    <property type="entry name" value="Type IV / VI secretion system, DotU"/>
    <property type="match status" value="1"/>
</dbReference>
<proteinExistence type="predicted"/>
<dbReference type="Gene3D" id="3.30.1330.60">
    <property type="entry name" value="OmpA-like domain"/>
    <property type="match status" value="1"/>
</dbReference>
<dbReference type="InterPro" id="IPR050330">
    <property type="entry name" value="Bact_OuterMem_StrucFunc"/>
</dbReference>
<keyword evidence="1 3" id="KW-0472">Membrane</keyword>
<feature type="region of interest" description="Disordered" evidence="2">
    <location>
        <begin position="529"/>
        <end position="549"/>
    </location>
</feature>
<evidence type="ECO:0000313" key="5">
    <source>
        <dbReference type="EMBL" id="PRZ46153.1"/>
    </source>
</evidence>
<dbReference type="InterPro" id="IPR036737">
    <property type="entry name" value="OmpA-like_sf"/>
</dbReference>
<dbReference type="Proteomes" id="UP000237718">
    <property type="component" value="Unassembled WGS sequence"/>
</dbReference>
<dbReference type="Pfam" id="PF09850">
    <property type="entry name" value="DotU"/>
    <property type="match status" value="1"/>
</dbReference>
<keyword evidence="3" id="KW-0812">Transmembrane</keyword>
<gene>
    <name evidence="5" type="ORF">CLV89_11144</name>
</gene>
<comment type="caution">
    <text evidence="5">The sequence shown here is derived from an EMBL/GenBank/DDBJ whole genome shotgun (WGS) entry which is preliminary data.</text>
</comment>
<sequence length="559" mass="60018">MSDDDKTVFGQPMPAFPPRKSSGEGKPAGQAPASPAPVGQAPRHPPNDEDTWLGGALNPASGQGTPPAAQPGPQAPSAAGYPGQHPPGPNPFLPQQGPSGHGAGQGYPSGQPAGWYQPQTGASSPEEGIFPELNRPAPDPQGREAAPKIALADALRAADASKGGAASNPLLAESTGLLILLGRLRTGLVEMESGPLLDHVARAINDFEARALALNLPQEQVRDAKYALSATADDIVQNLPGADRGMWLQYSMVARFFGERSSGVGFFQKVDHAMKAPGQSYPLLELMLCCLELGFEGQYRTLPNGGVEIARIRRAIYETLRRVNPRPDDDVSPQWEAMPMNPRRRRTVTPVWVVGLIAVSMVVVLFGTFSVLLTRRSADIGDMFLALHQQLPAITIERTEPVLEPYKAPETSQMERIRTSLALPIEAGQVVVDQSTDWVLVRVGEALRFSSGREALAEQDAADELLTPVAQMLDREQGQVRVVGHTDTVPMSGAGRFKTNQELSEARAQTVATWLSQMISDPERIDVEGKGASEPVADNATAQGRAQNRRVEILIPREE</sequence>
<evidence type="ECO:0000256" key="2">
    <source>
        <dbReference type="SAM" id="MobiDB-lite"/>
    </source>
</evidence>
<dbReference type="AlphaFoldDB" id="A0A2T1AC30"/>
<dbReference type="CDD" id="cd07185">
    <property type="entry name" value="OmpA_C-like"/>
    <property type="match status" value="1"/>
</dbReference>
<accession>A0A2T1AC30</accession>
<dbReference type="InterPro" id="IPR017732">
    <property type="entry name" value="T4/T6SS_DotU"/>
</dbReference>
<dbReference type="PANTHER" id="PTHR30329">
    <property type="entry name" value="STATOR ELEMENT OF FLAGELLAR MOTOR COMPLEX"/>
    <property type="match status" value="1"/>
</dbReference>
<evidence type="ECO:0000259" key="4">
    <source>
        <dbReference type="PROSITE" id="PS51123"/>
    </source>
</evidence>
<dbReference type="PROSITE" id="PS51123">
    <property type="entry name" value="OMPA_2"/>
    <property type="match status" value="1"/>
</dbReference>
<dbReference type="InterPro" id="IPR006665">
    <property type="entry name" value="OmpA-like"/>
</dbReference>
<evidence type="ECO:0000256" key="3">
    <source>
        <dbReference type="SAM" id="Phobius"/>
    </source>
</evidence>
<dbReference type="EMBL" id="PVUF01000011">
    <property type="protein sequence ID" value="PRZ46153.1"/>
    <property type="molecule type" value="Genomic_DNA"/>
</dbReference>
<feature type="transmembrane region" description="Helical" evidence="3">
    <location>
        <begin position="351"/>
        <end position="373"/>
    </location>
</feature>
<dbReference type="Pfam" id="PF00691">
    <property type="entry name" value="OmpA"/>
    <property type="match status" value="1"/>
</dbReference>
<evidence type="ECO:0000313" key="6">
    <source>
        <dbReference type="Proteomes" id="UP000237718"/>
    </source>
</evidence>